<dbReference type="GO" id="GO:0003677">
    <property type="term" value="F:DNA binding"/>
    <property type="evidence" value="ECO:0007669"/>
    <property type="project" value="UniProtKB-KW"/>
</dbReference>
<evidence type="ECO:0000313" key="2">
    <source>
        <dbReference type="EMBL" id="MDT2252750.1"/>
    </source>
</evidence>
<dbReference type="Pfam" id="PF03869">
    <property type="entry name" value="Arc"/>
    <property type="match status" value="1"/>
</dbReference>
<evidence type="ECO:0000259" key="1">
    <source>
        <dbReference type="Pfam" id="PF03869"/>
    </source>
</evidence>
<protein>
    <submittedName>
        <fullName evidence="2">Arc family DNA-binding protein</fullName>
    </submittedName>
</protein>
<gene>
    <name evidence="2" type="ORF">P7H09_16185</name>
</gene>
<comment type="caution">
    <text evidence="2">The sequence shown here is derived from an EMBL/GenBank/DDBJ whole genome shotgun (WGS) entry which is preliminary data.</text>
</comment>
<reference evidence="2" key="1">
    <citation type="journal article" date="2023" name="J. Vet. Diagn. Invest.">
        <title>Oxytetracycline-resistant Paenibacillus larvae identified in commercial beekeeping operations in Saskatchewan using pooled honey sampling.</title>
        <authorList>
            <person name="Obshta O."/>
            <person name="Zabrodski M.W."/>
            <person name="Soomro T."/>
            <person name="Wilson G."/>
            <person name="Masood F."/>
            <person name="Thebeau J."/>
            <person name="Silva M.C.B."/>
            <person name="Biganski S."/>
            <person name="Kozii I.V."/>
            <person name="Koziy R.V."/>
            <person name="Raza M.F."/>
            <person name="Jose M.S."/>
            <person name="Simko E."/>
            <person name="Wood S.C."/>
        </authorList>
    </citation>
    <scope>NUCLEOTIDE SEQUENCE</scope>
    <source>
        <strain evidence="2">PL001</strain>
    </source>
</reference>
<dbReference type="EMBL" id="JARQGV010000004">
    <property type="protein sequence ID" value="MDT2252750.1"/>
    <property type="molecule type" value="Genomic_DNA"/>
</dbReference>
<proteinExistence type="predicted"/>
<dbReference type="SUPFAM" id="SSF47598">
    <property type="entry name" value="Ribbon-helix-helix"/>
    <property type="match status" value="1"/>
</dbReference>
<evidence type="ECO:0000313" key="3">
    <source>
        <dbReference type="Proteomes" id="UP001259239"/>
    </source>
</evidence>
<dbReference type="InterPro" id="IPR013321">
    <property type="entry name" value="Arc_rbn_hlx_hlx"/>
</dbReference>
<accession>A0AAP5N4I6</accession>
<dbReference type="Proteomes" id="UP001259239">
    <property type="component" value="Unassembled WGS sequence"/>
</dbReference>
<dbReference type="InterPro" id="IPR010985">
    <property type="entry name" value="Ribbon_hlx_hlx"/>
</dbReference>
<reference evidence="2" key="2">
    <citation type="submission" date="2023-03" db="EMBL/GenBank/DDBJ databases">
        <authorList>
            <person name="Obshta O."/>
            <person name="Zabrodski M.W."/>
            <person name="Soomro T."/>
            <person name="Wilson G."/>
            <person name="Masood F."/>
            <person name="Thebeau J."/>
            <person name="Bezerra Da Silva M.C."/>
            <person name="Raza F."/>
            <person name="Biganski S."/>
            <person name="Jose M."/>
            <person name="Camilli M."/>
            <person name="Kozii I.V."/>
            <person name="Kozii R.V."/>
            <person name="Simko E."/>
            <person name="Wood S.C."/>
        </authorList>
    </citation>
    <scope>NUCLEOTIDE SEQUENCE</scope>
    <source>
        <strain evidence="2">PL001</strain>
    </source>
</reference>
<dbReference type="InterPro" id="IPR005569">
    <property type="entry name" value="Arc_DNA-bd_dom"/>
</dbReference>
<dbReference type="AlphaFoldDB" id="A0AAP5N4I6"/>
<sequence>MEEQKRFTLRLDLNLFERIKKQAEINKRSIAKEIEHMLEQQFKQNEDNTG</sequence>
<dbReference type="Gene3D" id="1.10.1220.10">
    <property type="entry name" value="Met repressor-like"/>
    <property type="match status" value="1"/>
</dbReference>
<dbReference type="RefSeq" id="WP_077585034.1">
    <property type="nucleotide sequence ID" value="NZ_CBCRXL010000134.1"/>
</dbReference>
<name>A0AAP5N4I6_9BACL</name>
<feature type="domain" description="Arc-like DNA binding" evidence="1">
    <location>
        <begin position="2"/>
        <end position="45"/>
    </location>
</feature>
<dbReference type="GO" id="GO:0006355">
    <property type="term" value="P:regulation of DNA-templated transcription"/>
    <property type="evidence" value="ECO:0007669"/>
    <property type="project" value="InterPro"/>
</dbReference>
<organism evidence="2 3">
    <name type="scientific">Paenibacillus larvae</name>
    <dbReference type="NCBI Taxonomy" id="1464"/>
    <lineage>
        <taxon>Bacteria</taxon>
        <taxon>Bacillati</taxon>
        <taxon>Bacillota</taxon>
        <taxon>Bacilli</taxon>
        <taxon>Bacillales</taxon>
        <taxon>Paenibacillaceae</taxon>
        <taxon>Paenibacillus</taxon>
    </lineage>
</organism>
<keyword evidence="2" id="KW-0238">DNA-binding</keyword>